<dbReference type="EMBL" id="KQ964298">
    <property type="protein sequence ID" value="KXJ85082.1"/>
    <property type="molecule type" value="Genomic_DNA"/>
</dbReference>
<keyword evidence="3" id="KW-1185">Reference proteome</keyword>
<evidence type="ECO:0000313" key="2">
    <source>
        <dbReference type="EMBL" id="KXJ85082.1"/>
    </source>
</evidence>
<dbReference type="InParanoid" id="A0A136IJH1"/>
<proteinExistence type="predicted"/>
<name>A0A136IJH1_9PEZI</name>
<evidence type="ECO:0000313" key="3">
    <source>
        <dbReference type="Proteomes" id="UP000070501"/>
    </source>
</evidence>
<dbReference type="AlphaFoldDB" id="A0A136IJH1"/>
<organism evidence="2 3">
    <name type="scientific">Microdochium bolleyi</name>
    <dbReference type="NCBI Taxonomy" id="196109"/>
    <lineage>
        <taxon>Eukaryota</taxon>
        <taxon>Fungi</taxon>
        <taxon>Dikarya</taxon>
        <taxon>Ascomycota</taxon>
        <taxon>Pezizomycotina</taxon>
        <taxon>Sordariomycetes</taxon>
        <taxon>Xylariomycetidae</taxon>
        <taxon>Xylariales</taxon>
        <taxon>Microdochiaceae</taxon>
        <taxon>Microdochium</taxon>
    </lineage>
</organism>
<feature type="region of interest" description="Disordered" evidence="1">
    <location>
        <begin position="1"/>
        <end position="22"/>
    </location>
</feature>
<protein>
    <submittedName>
        <fullName evidence="2">Uncharacterized protein</fullName>
    </submittedName>
</protein>
<evidence type="ECO:0000256" key="1">
    <source>
        <dbReference type="SAM" id="MobiDB-lite"/>
    </source>
</evidence>
<accession>A0A136IJH1</accession>
<dbReference type="OrthoDB" id="10379775at2759"/>
<sequence>MSDINHLPNKARDRRRSSSSTVMVTPRVEIGGVTVPKPGDEQAKLDCRQSFIKTTKMVDLMSPKCPKMVLPAGSVIHFPENGILQSVDGSCPLRLCGCELIPVAGGRLCIIGLGATFSIPLALATDQNVATDSHRPKVFEIPAGSVLDFDADYLTPTAPKFPAPQQDNRVGAITSSFMLDTTTRVGRSLKVGEDGLVLGPAGLRLPHHLSLARPLMLAGKMELLGDTAVLGTFSLPDKSFEVLDGAGKKQMTTYDASTRILPKGAILPCTTILPAQTVLLQGTLVPGGSVLPAGTRLADCSLPAGTILMPGTRVGGSMGLPDGVLQYE</sequence>
<gene>
    <name evidence="2" type="ORF">Micbo1qcDRAFT_210259</name>
</gene>
<reference evidence="3" key="1">
    <citation type="submission" date="2016-02" db="EMBL/GenBank/DDBJ databases">
        <title>Draft genome sequence of Microdochium bolleyi, a fungal endophyte of beachgrass.</title>
        <authorList>
            <consortium name="DOE Joint Genome Institute"/>
            <person name="David A.S."/>
            <person name="May G."/>
            <person name="Haridas S."/>
            <person name="Lim J."/>
            <person name="Wang M."/>
            <person name="Labutti K."/>
            <person name="Lipzen A."/>
            <person name="Barry K."/>
            <person name="Grigoriev I.V."/>
        </authorList>
    </citation>
    <scope>NUCLEOTIDE SEQUENCE [LARGE SCALE GENOMIC DNA]</scope>
    <source>
        <strain evidence="3">J235TASD1</strain>
    </source>
</reference>
<dbReference type="Proteomes" id="UP000070501">
    <property type="component" value="Unassembled WGS sequence"/>
</dbReference>